<evidence type="ECO:0000313" key="2">
    <source>
        <dbReference type="Proteomes" id="UP001497700"/>
    </source>
</evidence>
<dbReference type="EMBL" id="MU393512">
    <property type="protein sequence ID" value="KAI4863058.1"/>
    <property type="molecule type" value="Genomic_DNA"/>
</dbReference>
<evidence type="ECO:0000313" key="1">
    <source>
        <dbReference type="EMBL" id="KAI4863058.1"/>
    </source>
</evidence>
<keyword evidence="2" id="KW-1185">Reference proteome</keyword>
<sequence length="363" mass="41929">MSRPNFPKDDLYKVLGVDSKASLDDIRKAYRELCMKVHPDKAEGGSTPENNERFQKVQEAWEILRDDVLRKEYDDYRANGRSKRDGDDGRRRKDDQKDRTGKHRGYGYGRSNEPGRDRWKNRANHHHSPEGDTYGSKPSDRSKPYYEEWGEEPNDPGYESGQSQHRHHHRHHTGSFFYGAGAQYHGSQEYRRPRSQDGAGSTPSHTVKLEDRIIAMRMRVDLRNVGQGLDSLHSDLAGLRKRFLTVFELSKPDREHLNKLLDDVHRAIEHAEDLYDDLHLRLREVEDGRWTAPSVIYDLPEVLGILTGHVTRMKYAASAAFIILGQLSGRPSPATEDQLMRSFQERLAVMARPTWLPTYLRSS</sequence>
<reference evidence="1 2" key="1">
    <citation type="journal article" date="2022" name="New Phytol.">
        <title>Ecological generalism drives hyperdiversity of secondary metabolite gene clusters in xylarialean endophytes.</title>
        <authorList>
            <person name="Franco M.E.E."/>
            <person name="Wisecaver J.H."/>
            <person name="Arnold A.E."/>
            <person name="Ju Y.M."/>
            <person name="Slot J.C."/>
            <person name="Ahrendt S."/>
            <person name="Moore L.P."/>
            <person name="Eastman K.E."/>
            <person name="Scott K."/>
            <person name="Konkel Z."/>
            <person name="Mondo S.J."/>
            <person name="Kuo A."/>
            <person name="Hayes R.D."/>
            <person name="Haridas S."/>
            <person name="Andreopoulos B."/>
            <person name="Riley R."/>
            <person name="LaButti K."/>
            <person name="Pangilinan J."/>
            <person name="Lipzen A."/>
            <person name="Amirebrahimi M."/>
            <person name="Yan J."/>
            <person name="Adam C."/>
            <person name="Keymanesh K."/>
            <person name="Ng V."/>
            <person name="Louie K."/>
            <person name="Northen T."/>
            <person name="Drula E."/>
            <person name="Henrissat B."/>
            <person name="Hsieh H.M."/>
            <person name="Youens-Clark K."/>
            <person name="Lutzoni F."/>
            <person name="Miadlikowska J."/>
            <person name="Eastwood D.C."/>
            <person name="Hamelin R.C."/>
            <person name="Grigoriev I.V."/>
            <person name="U'Ren J.M."/>
        </authorList>
    </citation>
    <scope>NUCLEOTIDE SEQUENCE [LARGE SCALE GENOMIC DNA]</scope>
    <source>
        <strain evidence="1 2">CBS 119005</strain>
    </source>
</reference>
<gene>
    <name evidence="1" type="ORF">F4820DRAFT_388729</name>
</gene>
<accession>A0ACB9YV18</accession>
<comment type="caution">
    <text evidence="1">The sequence shown here is derived from an EMBL/GenBank/DDBJ whole genome shotgun (WGS) entry which is preliminary data.</text>
</comment>
<protein>
    <submittedName>
        <fullName evidence="1">DnaJ-domain-containing protein</fullName>
    </submittedName>
</protein>
<name>A0ACB9YV18_9PEZI</name>
<organism evidence="1 2">
    <name type="scientific">Hypoxylon rubiginosum</name>
    <dbReference type="NCBI Taxonomy" id="110542"/>
    <lineage>
        <taxon>Eukaryota</taxon>
        <taxon>Fungi</taxon>
        <taxon>Dikarya</taxon>
        <taxon>Ascomycota</taxon>
        <taxon>Pezizomycotina</taxon>
        <taxon>Sordariomycetes</taxon>
        <taxon>Xylariomycetidae</taxon>
        <taxon>Xylariales</taxon>
        <taxon>Hypoxylaceae</taxon>
        <taxon>Hypoxylon</taxon>
    </lineage>
</organism>
<dbReference type="Proteomes" id="UP001497700">
    <property type="component" value="Unassembled WGS sequence"/>
</dbReference>
<proteinExistence type="predicted"/>